<evidence type="ECO:0000313" key="7">
    <source>
        <dbReference type="Proteomes" id="UP001370348"/>
    </source>
</evidence>
<dbReference type="Gene3D" id="2.120.10.30">
    <property type="entry name" value="TolB, C-terminal domain"/>
    <property type="match status" value="2"/>
</dbReference>
<accession>A0ABZ2M5U9</accession>
<organism evidence="6 7">
    <name type="scientific">Pendulispora albinea</name>
    <dbReference type="NCBI Taxonomy" id="2741071"/>
    <lineage>
        <taxon>Bacteria</taxon>
        <taxon>Pseudomonadati</taxon>
        <taxon>Myxococcota</taxon>
        <taxon>Myxococcia</taxon>
        <taxon>Myxococcales</taxon>
        <taxon>Sorangiineae</taxon>
        <taxon>Pendulisporaceae</taxon>
        <taxon>Pendulispora</taxon>
    </lineage>
</organism>
<feature type="domain" description="Protein kinase" evidence="5">
    <location>
        <begin position="71"/>
        <end position="327"/>
    </location>
</feature>
<dbReference type="Proteomes" id="UP001370348">
    <property type="component" value="Chromosome"/>
</dbReference>
<dbReference type="EMBL" id="CP089984">
    <property type="protein sequence ID" value="WXB17791.1"/>
    <property type="molecule type" value="Genomic_DNA"/>
</dbReference>
<dbReference type="InterPro" id="IPR011042">
    <property type="entry name" value="6-blade_b-propeller_TolB-like"/>
</dbReference>
<protein>
    <submittedName>
        <fullName evidence="6">Protein kinase</fullName>
    </submittedName>
</protein>
<dbReference type="CDD" id="cd14014">
    <property type="entry name" value="STKc_PknB_like"/>
    <property type="match status" value="1"/>
</dbReference>
<dbReference type="PANTHER" id="PTHR43289:SF34">
    <property type="entry name" value="SERINE_THREONINE-PROTEIN KINASE YBDM-RELATED"/>
    <property type="match status" value="1"/>
</dbReference>
<evidence type="ECO:0000313" key="6">
    <source>
        <dbReference type="EMBL" id="WXB17791.1"/>
    </source>
</evidence>
<evidence type="ECO:0000259" key="5">
    <source>
        <dbReference type="PROSITE" id="PS50011"/>
    </source>
</evidence>
<keyword evidence="3 6" id="KW-0418">Kinase</keyword>
<evidence type="ECO:0000256" key="2">
    <source>
        <dbReference type="ARBA" id="ARBA00022741"/>
    </source>
</evidence>
<dbReference type="PROSITE" id="PS50011">
    <property type="entry name" value="PROTEIN_KINASE_DOM"/>
    <property type="match status" value="1"/>
</dbReference>
<evidence type="ECO:0000256" key="4">
    <source>
        <dbReference type="ARBA" id="ARBA00022840"/>
    </source>
</evidence>
<evidence type="ECO:0000256" key="3">
    <source>
        <dbReference type="ARBA" id="ARBA00022777"/>
    </source>
</evidence>
<gene>
    <name evidence="6" type="ORF">LZC94_11065</name>
</gene>
<dbReference type="Pfam" id="PF00069">
    <property type="entry name" value="Pkinase"/>
    <property type="match status" value="1"/>
</dbReference>
<dbReference type="PROSITE" id="PS00108">
    <property type="entry name" value="PROTEIN_KINASE_ST"/>
    <property type="match status" value="1"/>
</dbReference>
<reference evidence="6 7" key="1">
    <citation type="submission" date="2021-12" db="EMBL/GenBank/DDBJ databases">
        <title>Discovery of the Pendulisporaceae a myxobacterial family with distinct sporulation behavior and unique specialized metabolism.</title>
        <authorList>
            <person name="Garcia R."/>
            <person name="Popoff A."/>
            <person name="Bader C.D."/>
            <person name="Loehr J."/>
            <person name="Walesch S."/>
            <person name="Walt C."/>
            <person name="Boldt J."/>
            <person name="Bunk B."/>
            <person name="Haeckl F.J.F.P.J."/>
            <person name="Gunesch A.P."/>
            <person name="Birkelbach J."/>
            <person name="Nuebel U."/>
            <person name="Pietschmann T."/>
            <person name="Bach T."/>
            <person name="Mueller R."/>
        </authorList>
    </citation>
    <scope>NUCLEOTIDE SEQUENCE [LARGE SCALE GENOMIC DNA]</scope>
    <source>
        <strain evidence="6 7">MSr11954</strain>
    </source>
</reference>
<keyword evidence="2" id="KW-0547">Nucleotide-binding</keyword>
<dbReference type="SMART" id="SM00220">
    <property type="entry name" value="S_TKc"/>
    <property type="match status" value="1"/>
</dbReference>
<name>A0ABZ2M5U9_9BACT</name>
<dbReference type="Gene3D" id="3.30.200.20">
    <property type="entry name" value="Phosphorylase Kinase, domain 1"/>
    <property type="match status" value="1"/>
</dbReference>
<dbReference type="SUPFAM" id="SSF56112">
    <property type="entry name" value="Protein kinase-like (PK-like)"/>
    <property type="match status" value="1"/>
</dbReference>
<dbReference type="PANTHER" id="PTHR43289">
    <property type="entry name" value="MITOGEN-ACTIVATED PROTEIN KINASE KINASE KINASE 20-RELATED"/>
    <property type="match status" value="1"/>
</dbReference>
<evidence type="ECO:0000256" key="1">
    <source>
        <dbReference type="ARBA" id="ARBA00022679"/>
    </source>
</evidence>
<keyword evidence="1" id="KW-0808">Transferase</keyword>
<dbReference type="InterPro" id="IPR000719">
    <property type="entry name" value="Prot_kinase_dom"/>
</dbReference>
<dbReference type="RefSeq" id="WP_394827434.1">
    <property type="nucleotide sequence ID" value="NZ_CP089984.1"/>
</dbReference>
<sequence length="908" mass="96749">MPNCASDELVQAFVEDRLPAGERADLESHLGDCDACCALVARVTEAWFAQRDEGRAEKPAELAAGARVGPYTIVAFAGRGGMGDVYRARDPRLGRDVAIKVLPARFAGDADRRGRARLEALATGRVVHPNAVTVFDAGTHDGVPYLVTEWLTGTTLQERLARGKLPIAQVRRIGAQLARALGAAHDRGVIHRDLKPGNVFLGADGSCKILDFGVARLVASLEEPRPETATEPGTQVGTVGYMSPEQIRGEEVDPRTDLFALGAVLHEMITGQKPFGGRSLIERMTATLRDEPPPCGGELERIVARCLAKSPADRFQSAHDLAFHLETTSGAAQAPQAAEVAAPPSPRPRRLLRALGLGALLAAGIAAASFHVGRRTAIHPAPAEPPTYRAITFARGQILAARYSNDGHTVVYGASWDGGPPQLYTTRTELPGTKPLGIQADVRAISARGELAMLLDPQFFESATPSGTLARMRLGAGAPRAVLEHVFEADWSPSGDELAAVSKTGTRYRLEYPIGTIRYEGEAWPSHIRVAPDGRRVALLLHRDPKDDMGSVAILDGNGPPRELSRGWTSTRGLAFGPGGKEIWFTAARTGAQYALYAVDEDGRERLIDRIAGSMLLHDVAADGRALIERRDHRAALYAGEGGSERDLTWSDSSFLTGMSADGRTLLYAEEDASEGPDYGAYLRTADGAPPVRLGDGTPVDLAPDGRWAAIRRAGPPDTLALVPTGAGTARALSIAPLATLFDGRFFPDGRHLLLRGIAGAGHLPRLWVHDLDASAPRPITAEGVAPIAAISPDGDRIAAVGADGTMHLYGARGEDRGEVPGRFPDHIAIGFHHDGASVYLRTRSIPVHVRRVHLTSGAVTEHLALPSGGPRPGLASIMTLFLSADGRSYAYCTSETLSRLYIVEGLK</sequence>
<proteinExistence type="predicted"/>
<keyword evidence="4" id="KW-0067">ATP-binding</keyword>
<keyword evidence="7" id="KW-1185">Reference proteome</keyword>
<dbReference type="InterPro" id="IPR011009">
    <property type="entry name" value="Kinase-like_dom_sf"/>
</dbReference>
<dbReference type="Gene3D" id="1.10.510.10">
    <property type="entry name" value="Transferase(Phosphotransferase) domain 1"/>
    <property type="match status" value="1"/>
</dbReference>
<dbReference type="GO" id="GO:0016301">
    <property type="term" value="F:kinase activity"/>
    <property type="evidence" value="ECO:0007669"/>
    <property type="project" value="UniProtKB-KW"/>
</dbReference>
<dbReference type="SUPFAM" id="SSF69304">
    <property type="entry name" value="Tricorn protease N-terminal domain"/>
    <property type="match status" value="1"/>
</dbReference>
<dbReference type="InterPro" id="IPR008271">
    <property type="entry name" value="Ser/Thr_kinase_AS"/>
</dbReference>